<dbReference type="WBParaSite" id="ASIM_0001422001-mRNA-1">
    <property type="protein sequence ID" value="ASIM_0001422001-mRNA-1"/>
    <property type="gene ID" value="ASIM_0001422001"/>
</dbReference>
<evidence type="ECO:0000313" key="3">
    <source>
        <dbReference type="WBParaSite" id="ASIM_0001422001-mRNA-1"/>
    </source>
</evidence>
<dbReference type="AlphaFoldDB" id="A0A0M3K092"/>
<gene>
    <name evidence="1" type="ORF">ASIM_LOCUS13648</name>
</gene>
<sequence>MQSRGSWGLVHDCRQSGMHLGVQVLGRKSLSSEGPGMLAAAGVYSEEGRYPVRDVDPGEFLFSEARYPNWDAELVGD</sequence>
<evidence type="ECO:0000313" key="2">
    <source>
        <dbReference type="Proteomes" id="UP000267096"/>
    </source>
</evidence>
<name>A0A0M3K092_ANISI</name>
<evidence type="ECO:0000313" key="1">
    <source>
        <dbReference type="EMBL" id="VDK50250.1"/>
    </source>
</evidence>
<proteinExistence type="predicted"/>
<reference evidence="3" key="1">
    <citation type="submission" date="2017-02" db="UniProtKB">
        <authorList>
            <consortium name="WormBaseParasite"/>
        </authorList>
    </citation>
    <scope>IDENTIFICATION</scope>
</reference>
<keyword evidence="2" id="KW-1185">Reference proteome</keyword>
<accession>A0A0M3K092</accession>
<reference evidence="1 2" key="2">
    <citation type="submission" date="2018-11" db="EMBL/GenBank/DDBJ databases">
        <authorList>
            <consortium name="Pathogen Informatics"/>
        </authorList>
    </citation>
    <scope>NUCLEOTIDE SEQUENCE [LARGE SCALE GENOMIC DNA]</scope>
</reference>
<dbReference type="Proteomes" id="UP000267096">
    <property type="component" value="Unassembled WGS sequence"/>
</dbReference>
<organism evidence="3">
    <name type="scientific">Anisakis simplex</name>
    <name type="common">Herring worm</name>
    <dbReference type="NCBI Taxonomy" id="6269"/>
    <lineage>
        <taxon>Eukaryota</taxon>
        <taxon>Metazoa</taxon>
        <taxon>Ecdysozoa</taxon>
        <taxon>Nematoda</taxon>
        <taxon>Chromadorea</taxon>
        <taxon>Rhabditida</taxon>
        <taxon>Spirurina</taxon>
        <taxon>Ascaridomorpha</taxon>
        <taxon>Ascaridoidea</taxon>
        <taxon>Anisakidae</taxon>
        <taxon>Anisakis</taxon>
        <taxon>Anisakis simplex complex</taxon>
    </lineage>
</organism>
<protein>
    <submittedName>
        <fullName evidence="3">MOSC domain-containing protein</fullName>
    </submittedName>
</protein>
<dbReference type="EMBL" id="UYRR01031457">
    <property type="protein sequence ID" value="VDK50250.1"/>
    <property type="molecule type" value="Genomic_DNA"/>
</dbReference>